<evidence type="ECO:0000313" key="1">
    <source>
        <dbReference type="EMBL" id="QOC56022.1"/>
    </source>
</evidence>
<keyword evidence="2" id="KW-1185">Reference proteome</keyword>
<dbReference type="KEGG" id="vg:65128354"/>
<protein>
    <submittedName>
        <fullName evidence="1">Uncharacterized protein</fullName>
    </submittedName>
</protein>
<dbReference type="GeneID" id="65128354"/>
<evidence type="ECO:0000313" key="2">
    <source>
        <dbReference type="Proteomes" id="UP000516645"/>
    </source>
</evidence>
<dbReference type="EMBL" id="MT771343">
    <property type="protein sequence ID" value="QOC56022.1"/>
    <property type="molecule type" value="Genomic_DNA"/>
</dbReference>
<name>A0A7L7SHW6_9CAUD</name>
<dbReference type="Proteomes" id="UP000516645">
    <property type="component" value="Segment"/>
</dbReference>
<dbReference type="RefSeq" id="YP_010110064.1">
    <property type="nucleotide sequence ID" value="NC_055867.1"/>
</dbReference>
<reference evidence="1 2" key="1">
    <citation type="submission" date="2020-07" db="EMBL/GenBank/DDBJ databases">
        <authorList>
            <person name="Bortz R.L."/>
            <person name="Bai C."/>
            <person name="Brody A."/>
            <person name="Douse D."/>
            <person name="Feder N.M."/>
            <person name="Fischer E."/>
            <person name="Kim I."/>
            <person name="Kornbau S."/>
            <person name="Malek C.E."/>
            <person name="Menendez J.A."/>
            <person name="Moore R.J."/>
            <person name="Pinkovsky V.I."/>
            <person name="Raghavan D."/>
            <person name="Reznik A.S."/>
            <person name="Sciarra A.R."/>
            <person name="Starinsky S.F."/>
            <person name="Vaughan O."/>
            <person name="Walker S.E."/>
            <person name="Wiemann J."/>
            <person name="Butela K.A."/>
            <person name="Garlena R.A."/>
            <person name="Russell D.A."/>
            <person name="Pope W.H."/>
            <person name="Jacobs-Sera D."/>
            <person name="Hatfull G.F."/>
        </authorList>
    </citation>
    <scope>NUCLEOTIDE SEQUENCE [LARGE SCALE GENOMIC DNA]</scope>
</reference>
<sequence>MPAPVYVNRPPAQDVSRFGLLSIASMPTDGGDRAVFNGIEYELPPTPEAVSDPAACIGVSDTPLDWDTAGMRGKPTGESDPIRAWAGFECATVGLTEQEVSDFARTKLAAAEGVFLEDQLWSHTSPALMSDDTVLIGQYGGLSLRAAIGYLERSLHKDYAGVGAIHIPRELAAYADELGIVHQSGSKLTTMLGTPISFGAYPNTDVDGVAAADGTFWIAASGDVSIRRSEVRVTARVDHRHNNWHGIAERTFVVAFDQVSYAIPVSLPSDFIPTPAPEPEPEP</sequence>
<gene>
    <name evidence="1" type="primary">24</name>
    <name evidence="1" type="ORF">SEA_CLOWN_24</name>
</gene>
<organism evidence="1 2">
    <name type="scientific">Gordonia phage Clown</name>
    <dbReference type="NCBI Taxonomy" id="2759393"/>
    <lineage>
        <taxon>Viruses</taxon>
        <taxon>Duplodnaviria</taxon>
        <taxon>Heunggongvirae</taxon>
        <taxon>Uroviricota</taxon>
        <taxon>Caudoviricetes</taxon>
        <taxon>Stackebrandtviridae</taxon>
        <taxon>Frickvirinae</taxon>
        <taxon>Clownvirus</taxon>
        <taxon>Clownvirus clown</taxon>
    </lineage>
</organism>
<proteinExistence type="predicted"/>
<accession>A0A7L7SHW6</accession>